<evidence type="ECO:0000313" key="7">
    <source>
        <dbReference type="Proteomes" id="UP001152607"/>
    </source>
</evidence>
<accession>A0A9W4UI68</accession>
<evidence type="ECO:0000256" key="4">
    <source>
        <dbReference type="PROSITE-ProRule" id="PRU00175"/>
    </source>
</evidence>
<dbReference type="PROSITE" id="PS50089">
    <property type="entry name" value="ZF_RING_2"/>
    <property type="match status" value="1"/>
</dbReference>
<proteinExistence type="predicted"/>
<gene>
    <name evidence="6" type="ORF">PDIGIT_LOCUS9251</name>
</gene>
<dbReference type="EMBL" id="CAOQHR010000006">
    <property type="protein sequence ID" value="CAI6336159.1"/>
    <property type="molecule type" value="Genomic_DNA"/>
</dbReference>
<dbReference type="SMART" id="SM00184">
    <property type="entry name" value="RING"/>
    <property type="match status" value="1"/>
</dbReference>
<dbReference type="InterPro" id="IPR017907">
    <property type="entry name" value="Znf_RING_CS"/>
</dbReference>
<protein>
    <recommendedName>
        <fullName evidence="5">RING-type domain-containing protein</fullName>
    </recommendedName>
</protein>
<keyword evidence="7" id="KW-1185">Reference proteome</keyword>
<evidence type="ECO:0000313" key="6">
    <source>
        <dbReference type="EMBL" id="CAI6336159.1"/>
    </source>
</evidence>
<reference evidence="6" key="1">
    <citation type="submission" date="2023-01" db="EMBL/GenBank/DDBJ databases">
        <authorList>
            <person name="Van Ghelder C."/>
            <person name="Rancurel C."/>
        </authorList>
    </citation>
    <scope>NUCLEOTIDE SEQUENCE</scope>
    <source>
        <strain evidence="6">CNCM I-4278</strain>
    </source>
</reference>
<dbReference type="Gene3D" id="3.30.40.10">
    <property type="entry name" value="Zinc/RING finger domain, C3HC4 (zinc finger)"/>
    <property type="match status" value="1"/>
</dbReference>
<sequence length="239" mass="27358">MNCKLKLIYGFYHLYNYDSVHYAATCSCPPTHHGRTTSIRSLAIIIRNNMPRSRQYSRLTRIFRHHSTPASPHHPSDSPPARPHEMTAIAPILFSPTTPRLTDTCPICTNKLNSNPSNPPFRIVSKNCNHAFCENCLMDLLKGGHSWSNKCPVCRTTWVDPSRPSRYLNEIESFLRELNVRLDDIPCSDAVEGLWRKGESMQDVLTVIRRRNTVVLGRASRTQERMKTLIVFIEIILDS</sequence>
<dbReference type="Proteomes" id="UP001152607">
    <property type="component" value="Unassembled WGS sequence"/>
</dbReference>
<evidence type="ECO:0000256" key="1">
    <source>
        <dbReference type="ARBA" id="ARBA00022723"/>
    </source>
</evidence>
<keyword evidence="2 4" id="KW-0863">Zinc-finger</keyword>
<dbReference type="InterPro" id="IPR027370">
    <property type="entry name" value="Znf-RING_euk"/>
</dbReference>
<evidence type="ECO:0000256" key="3">
    <source>
        <dbReference type="ARBA" id="ARBA00022833"/>
    </source>
</evidence>
<dbReference type="OrthoDB" id="6105938at2759"/>
<comment type="caution">
    <text evidence="6">The sequence shown here is derived from an EMBL/GenBank/DDBJ whole genome shotgun (WGS) entry which is preliminary data.</text>
</comment>
<dbReference type="AlphaFoldDB" id="A0A9W4UI68"/>
<keyword evidence="1" id="KW-0479">Metal-binding</keyword>
<evidence type="ECO:0000259" key="5">
    <source>
        <dbReference type="PROSITE" id="PS50089"/>
    </source>
</evidence>
<keyword evidence="3" id="KW-0862">Zinc</keyword>
<dbReference type="InterPro" id="IPR013083">
    <property type="entry name" value="Znf_RING/FYVE/PHD"/>
</dbReference>
<evidence type="ECO:0000256" key="2">
    <source>
        <dbReference type="ARBA" id="ARBA00022771"/>
    </source>
</evidence>
<organism evidence="6 7">
    <name type="scientific">Periconia digitata</name>
    <dbReference type="NCBI Taxonomy" id="1303443"/>
    <lineage>
        <taxon>Eukaryota</taxon>
        <taxon>Fungi</taxon>
        <taxon>Dikarya</taxon>
        <taxon>Ascomycota</taxon>
        <taxon>Pezizomycotina</taxon>
        <taxon>Dothideomycetes</taxon>
        <taxon>Pleosporomycetidae</taxon>
        <taxon>Pleosporales</taxon>
        <taxon>Massarineae</taxon>
        <taxon>Periconiaceae</taxon>
        <taxon>Periconia</taxon>
    </lineage>
</organism>
<name>A0A9W4UI68_9PLEO</name>
<feature type="domain" description="RING-type" evidence="5">
    <location>
        <begin position="105"/>
        <end position="155"/>
    </location>
</feature>
<dbReference type="PROSITE" id="PS00518">
    <property type="entry name" value="ZF_RING_1"/>
    <property type="match status" value="1"/>
</dbReference>
<dbReference type="GO" id="GO:0008270">
    <property type="term" value="F:zinc ion binding"/>
    <property type="evidence" value="ECO:0007669"/>
    <property type="project" value="UniProtKB-KW"/>
</dbReference>
<dbReference type="InterPro" id="IPR001841">
    <property type="entry name" value="Znf_RING"/>
</dbReference>
<dbReference type="SUPFAM" id="SSF57850">
    <property type="entry name" value="RING/U-box"/>
    <property type="match status" value="1"/>
</dbReference>
<dbReference type="Pfam" id="PF13445">
    <property type="entry name" value="zf-RING_UBOX"/>
    <property type="match status" value="1"/>
</dbReference>